<dbReference type="PANTHER" id="PTHR43415:SF3">
    <property type="entry name" value="GNAT-FAMILY ACETYLTRANSFERASE"/>
    <property type="match status" value="1"/>
</dbReference>
<dbReference type="RefSeq" id="WP_129929902.1">
    <property type="nucleotide sequence ID" value="NZ_CP159510.1"/>
</dbReference>
<dbReference type="GO" id="GO:0016747">
    <property type="term" value="F:acyltransferase activity, transferring groups other than amino-acyl groups"/>
    <property type="evidence" value="ECO:0007669"/>
    <property type="project" value="InterPro"/>
</dbReference>
<accession>A0AAU8ICB0</accession>
<name>A0AAU8ICB0_9BACL</name>
<dbReference type="PANTHER" id="PTHR43415">
    <property type="entry name" value="SPERMIDINE N(1)-ACETYLTRANSFERASE"/>
    <property type="match status" value="1"/>
</dbReference>
<feature type="domain" description="N-acetyltransferase" evidence="1">
    <location>
        <begin position="7"/>
        <end position="178"/>
    </location>
</feature>
<reference evidence="2" key="1">
    <citation type="submission" date="2024-06" db="EMBL/GenBank/DDBJ databases">
        <authorList>
            <person name="Fan A."/>
            <person name="Zhang F.Y."/>
            <person name="Zhang L."/>
        </authorList>
    </citation>
    <scope>NUCLEOTIDE SEQUENCE</scope>
    <source>
        <strain evidence="2">Y61</strain>
    </source>
</reference>
<dbReference type="EMBL" id="CP159510">
    <property type="protein sequence ID" value="XCJ15877.1"/>
    <property type="molecule type" value="Genomic_DNA"/>
</dbReference>
<proteinExistence type="predicted"/>
<gene>
    <name evidence="2" type="ORF">ABNN70_09100</name>
</gene>
<sequence length="181" mass="20928">MLTGEKIELRPVSRSDLKNQYQWRNLESFANLAAGSWSFSFNNTPLETMEASYEKNLTTVDKKEGCVFSIYTLDDEKHIGQCDYRDVNLVTRAATIGISIGDSNYWDHGYGTDAMRTLIRHLFRSMNLRRVQLDTWSGNHRAIKAYQKCGFIIEGRLRDNEYVDGSYYDTIVMGLLRTQNE</sequence>
<dbReference type="InterPro" id="IPR000182">
    <property type="entry name" value="GNAT_dom"/>
</dbReference>
<dbReference type="Gene3D" id="3.40.630.30">
    <property type="match status" value="1"/>
</dbReference>
<protein>
    <submittedName>
        <fullName evidence="2">GNAT family protein</fullName>
        <ecNumber evidence="2">2.-.-.-</ecNumber>
    </submittedName>
</protein>
<dbReference type="PROSITE" id="PS51186">
    <property type="entry name" value="GNAT"/>
    <property type="match status" value="1"/>
</dbReference>
<dbReference type="SUPFAM" id="SSF55729">
    <property type="entry name" value="Acyl-CoA N-acyltransferases (Nat)"/>
    <property type="match status" value="1"/>
</dbReference>
<evidence type="ECO:0000259" key="1">
    <source>
        <dbReference type="PROSITE" id="PS51186"/>
    </source>
</evidence>
<evidence type="ECO:0000313" key="2">
    <source>
        <dbReference type="EMBL" id="XCJ15877.1"/>
    </source>
</evidence>
<dbReference type="AlphaFoldDB" id="A0AAU8ICB0"/>
<dbReference type="EC" id="2.-.-.-" evidence="2"/>
<keyword evidence="2" id="KW-0808">Transferase</keyword>
<dbReference type="InterPro" id="IPR016181">
    <property type="entry name" value="Acyl_CoA_acyltransferase"/>
</dbReference>
<dbReference type="Pfam" id="PF13302">
    <property type="entry name" value="Acetyltransf_3"/>
    <property type="match status" value="1"/>
</dbReference>
<organism evidence="2">
    <name type="scientific">Sporolactobacillus sp. Y61</name>
    <dbReference type="NCBI Taxonomy" id="3160863"/>
    <lineage>
        <taxon>Bacteria</taxon>
        <taxon>Bacillati</taxon>
        <taxon>Bacillota</taxon>
        <taxon>Bacilli</taxon>
        <taxon>Bacillales</taxon>
        <taxon>Sporolactobacillaceae</taxon>
        <taxon>Sporolactobacillus</taxon>
    </lineage>
</organism>